<accession>A0A844XQL4</accession>
<protein>
    <recommendedName>
        <fullName evidence="2">ATP-grasp domain-containing protein</fullName>
    </recommendedName>
</protein>
<gene>
    <name evidence="3" type="ORF">GRI69_03545</name>
</gene>
<dbReference type="PANTHER" id="PTHR21621">
    <property type="entry name" value="RIBOSOMAL PROTEIN S6 MODIFICATION PROTEIN"/>
    <property type="match status" value="1"/>
</dbReference>
<name>A0A844XQL4_9SPHN</name>
<evidence type="ECO:0000313" key="3">
    <source>
        <dbReference type="EMBL" id="MXO47332.1"/>
    </source>
</evidence>
<evidence type="ECO:0000259" key="2">
    <source>
        <dbReference type="PROSITE" id="PS50975"/>
    </source>
</evidence>
<dbReference type="GO" id="GO:0005524">
    <property type="term" value="F:ATP binding"/>
    <property type="evidence" value="ECO:0007669"/>
    <property type="project" value="UniProtKB-UniRule"/>
</dbReference>
<comment type="caution">
    <text evidence="3">The sequence shown here is derived from an EMBL/GenBank/DDBJ whole genome shotgun (WGS) entry which is preliminary data.</text>
</comment>
<dbReference type="Gene3D" id="3.30.470.20">
    <property type="entry name" value="ATP-grasp fold, B domain"/>
    <property type="match status" value="1"/>
</dbReference>
<evidence type="ECO:0000256" key="1">
    <source>
        <dbReference type="PROSITE-ProRule" id="PRU00409"/>
    </source>
</evidence>
<keyword evidence="4" id="KW-1185">Reference proteome</keyword>
<proteinExistence type="predicted"/>
<dbReference type="GO" id="GO:0009432">
    <property type="term" value="P:SOS response"/>
    <property type="evidence" value="ECO:0007669"/>
    <property type="project" value="TreeGrafter"/>
</dbReference>
<dbReference type="Proteomes" id="UP000448199">
    <property type="component" value="Unassembled WGS sequence"/>
</dbReference>
<dbReference type="InterPro" id="IPR011761">
    <property type="entry name" value="ATP-grasp"/>
</dbReference>
<dbReference type="PANTHER" id="PTHR21621:SF0">
    <property type="entry name" value="BETA-CITRYLGLUTAMATE SYNTHASE B-RELATED"/>
    <property type="match status" value="1"/>
</dbReference>
<dbReference type="EMBL" id="WTYC01000001">
    <property type="protein sequence ID" value="MXO47332.1"/>
    <property type="molecule type" value="Genomic_DNA"/>
</dbReference>
<dbReference type="GO" id="GO:0005737">
    <property type="term" value="C:cytoplasm"/>
    <property type="evidence" value="ECO:0007669"/>
    <property type="project" value="TreeGrafter"/>
</dbReference>
<reference evidence="3 4" key="1">
    <citation type="submission" date="2019-12" db="EMBL/GenBank/DDBJ databases">
        <title>Genomic-based taxomic classification of the family Erythrobacteraceae.</title>
        <authorList>
            <person name="Xu L."/>
        </authorList>
    </citation>
    <scope>NUCLEOTIDE SEQUENCE [LARGE SCALE GENOMIC DNA]</scope>
    <source>
        <strain evidence="3 4">DSM 17792</strain>
    </source>
</reference>
<feature type="domain" description="ATP-grasp" evidence="2">
    <location>
        <begin position="119"/>
        <end position="309"/>
    </location>
</feature>
<dbReference type="GO" id="GO:0018169">
    <property type="term" value="F:ribosomal S6-glutamic acid ligase activity"/>
    <property type="evidence" value="ECO:0007669"/>
    <property type="project" value="TreeGrafter"/>
</dbReference>
<sequence>MAFLLERRGVQVEFFMPSLIPYYDEQTTYVGDGWSFSTESQTILGPDVVYDTVWLRRTAGDSVKEFEIHEDDRPYIEQIHKAHRKSILSMIDVMCKNAGSLMVNDFPAKMIGNSKHLQLIIAAQLGLQIPQTLITNSPEQVERFREKARGRLICKSLLPHTWKGEQSSWHAYSAIFPPRSSRTDEAVRLQPAIFQQYIEKKYEARVTIFGEKQFGIAIESQGHEKAIVDWRMSGLSGVKCYPYELSPSLFEKCLQLMKELNLTYGAFDFIITPDDEVVFLEVNESGQFLFLENKCPEVPITDAFCHFLAWGTLSDWDASSAQNLFPDVLSDPEYQKYIEQFKFFPSPDLGFVTDIGEQVPALSA</sequence>
<dbReference type="AlphaFoldDB" id="A0A844XQL4"/>
<dbReference type="GO" id="GO:0046872">
    <property type="term" value="F:metal ion binding"/>
    <property type="evidence" value="ECO:0007669"/>
    <property type="project" value="InterPro"/>
</dbReference>
<organism evidence="3 4">
    <name type="scientific">Qipengyuania vulgaris</name>
    <dbReference type="NCBI Taxonomy" id="291985"/>
    <lineage>
        <taxon>Bacteria</taxon>
        <taxon>Pseudomonadati</taxon>
        <taxon>Pseudomonadota</taxon>
        <taxon>Alphaproteobacteria</taxon>
        <taxon>Sphingomonadales</taxon>
        <taxon>Erythrobacteraceae</taxon>
        <taxon>Qipengyuania</taxon>
    </lineage>
</organism>
<dbReference type="PROSITE" id="PS50975">
    <property type="entry name" value="ATP_GRASP"/>
    <property type="match status" value="1"/>
</dbReference>
<evidence type="ECO:0000313" key="4">
    <source>
        <dbReference type="Proteomes" id="UP000448199"/>
    </source>
</evidence>
<keyword evidence="1" id="KW-0067">ATP-binding</keyword>
<dbReference type="SUPFAM" id="SSF56059">
    <property type="entry name" value="Glutathione synthetase ATP-binding domain-like"/>
    <property type="match status" value="1"/>
</dbReference>
<keyword evidence="1" id="KW-0547">Nucleotide-binding</keyword>